<dbReference type="InterPro" id="IPR035104">
    <property type="entry name" value="Ribosomal_protein_S1-like"/>
</dbReference>
<dbReference type="EMBL" id="JBEPMX010000001">
    <property type="protein sequence ID" value="MET3682347.1"/>
    <property type="molecule type" value="Genomic_DNA"/>
</dbReference>
<dbReference type="NCBIfam" id="NF005208">
    <property type="entry name" value="PRK06676.1"/>
    <property type="match status" value="1"/>
</dbReference>
<feature type="domain" description="S1 motif" evidence="4">
    <location>
        <begin position="16"/>
        <end position="83"/>
    </location>
</feature>
<evidence type="ECO:0000256" key="1">
    <source>
        <dbReference type="ARBA" id="ARBA00006767"/>
    </source>
</evidence>
<dbReference type="GO" id="GO:0005840">
    <property type="term" value="C:ribosome"/>
    <property type="evidence" value="ECO:0007669"/>
    <property type="project" value="UniProtKB-KW"/>
</dbReference>
<dbReference type="PANTHER" id="PTHR10724:SF7">
    <property type="entry name" value="SMALL RIBOSOMAL SUBUNIT PROTEIN BS1C"/>
    <property type="match status" value="1"/>
</dbReference>
<dbReference type="InterPro" id="IPR012340">
    <property type="entry name" value="NA-bd_OB-fold"/>
</dbReference>
<evidence type="ECO:0000313" key="5">
    <source>
        <dbReference type="EMBL" id="MET3682347.1"/>
    </source>
</evidence>
<keyword evidence="2 5" id="KW-0689">Ribosomal protein</keyword>
<organism evidence="5 6">
    <name type="scientific">Alkalibacillus flavidus</name>
    <dbReference type="NCBI Taxonomy" id="546021"/>
    <lineage>
        <taxon>Bacteria</taxon>
        <taxon>Bacillati</taxon>
        <taxon>Bacillota</taxon>
        <taxon>Bacilli</taxon>
        <taxon>Bacillales</taxon>
        <taxon>Bacillaceae</taxon>
        <taxon>Alkalibacillus</taxon>
    </lineage>
</organism>
<comment type="caution">
    <text evidence="5">The sequence shown here is derived from an EMBL/GenBank/DDBJ whole genome shotgun (WGS) entry which is preliminary data.</text>
</comment>
<feature type="domain" description="S1 motif" evidence="4">
    <location>
        <begin position="187"/>
        <end position="255"/>
    </location>
</feature>
<sequence length="379" mass="42027">MTENQENVTEEVVQVGDEVKATVVKLEEKQVVVNIGAKYDGIVPISELSHLHVEHTNEVLSEGDTFEAVVTKVEDDAIVVSKKAKDQQLAWEKLVQQYEQEEIIEAIVSDVVESGLIVDVGVRGFIPASHIETFYVDDLSSYQGKTLEVKVIEVNEERNRVILSHRAVAESEKKQKKQQILQNIEVGDTLEGVVQRVASFGAFVDLGGVDGLIHISQLSHDHVDQVEDAVEVGQKVTVKVLTVDRDTERIGLSIKELQPGPWEGIELKLKPGQIVEGTVKRLVNFGAFIEVLPQVEGLVHISEIAREHIGSPQEVLDIGQTVHAKVLDVNETNQRVSLSIKEAQEVEEDADVAKYQKEDDDEGFQLGDLIGDQLKDFNK</sequence>
<evidence type="ECO:0000256" key="2">
    <source>
        <dbReference type="ARBA" id="ARBA00022980"/>
    </source>
</evidence>
<gene>
    <name evidence="5" type="ORF">ABID56_000426</name>
</gene>
<keyword evidence="6" id="KW-1185">Reference proteome</keyword>
<dbReference type="RefSeq" id="WP_354218868.1">
    <property type="nucleotide sequence ID" value="NZ_JBEPMX010000001.1"/>
</dbReference>
<dbReference type="PANTHER" id="PTHR10724">
    <property type="entry name" value="30S RIBOSOMAL PROTEIN S1"/>
    <property type="match status" value="1"/>
</dbReference>
<dbReference type="PROSITE" id="PS50126">
    <property type="entry name" value="S1"/>
    <property type="match status" value="4"/>
</dbReference>
<evidence type="ECO:0000313" key="6">
    <source>
        <dbReference type="Proteomes" id="UP001549167"/>
    </source>
</evidence>
<proteinExistence type="inferred from homology"/>
<protein>
    <submittedName>
        <fullName evidence="5">Small subunit ribosomal protein S1</fullName>
    </submittedName>
</protein>
<dbReference type="InterPro" id="IPR003029">
    <property type="entry name" value="S1_domain"/>
</dbReference>
<evidence type="ECO:0000259" key="4">
    <source>
        <dbReference type="PROSITE" id="PS50126"/>
    </source>
</evidence>
<dbReference type="Pfam" id="PF00575">
    <property type="entry name" value="S1"/>
    <property type="match status" value="4"/>
</dbReference>
<reference evidence="5 6" key="1">
    <citation type="submission" date="2024-06" db="EMBL/GenBank/DDBJ databases">
        <title>Genomic Encyclopedia of Type Strains, Phase IV (KMG-IV): sequencing the most valuable type-strain genomes for metagenomic binning, comparative biology and taxonomic classification.</title>
        <authorList>
            <person name="Goeker M."/>
        </authorList>
    </citation>
    <scope>NUCLEOTIDE SEQUENCE [LARGE SCALE GENOMIC DNA]</scope>
    <source>
        <strain evidence="5 6">DSM 23520</strain>
    </source>
</reference>
<evidence type="ECO:0000256" key="3">
    <source>
        <dbReference type="ARBA" id="ARBA00023274"/>
    </source>
</evidence>
<dbReference type="CDD" id="cd05687">
    <property type="entry name" value="S1_RPS1_repeat_ec1_hs1"/>
    <property type="match status" value="1"/>
</dbReference>
<comment type="similarity">
    <text evidence="1">Belongs to the bacterial ribosomal protein bS1 family.</text>
</comment>
<feature type="domain" description="S1 motif" evidence="4">
    <location>
        <begin position="272"/>
        <end position="341"/>
    </location>
</feature>
<dbReference type="Gene3D" id="2.40.50.140">
    <property type="entry name" value="Nucleic acid-binding proteins"/>
    <property type="match status" value="4"/>
</dbReference>
<feature type="domain" description="S1 motif" evidence="4">
    <location>
        <begin position="101"/>
        <end position="166"/>
    </location>
</feature>
<dbReference type="SMART" id="SM00316">
    <property type="entry name" value="S1"/>
    <property type="match status" value="4"/>
</dbReference>
<dbReference type="PRINTS" id="PR00681">
    <property type="entry name" value="RIBOSOMALS1"/>
</dbReference>
<name>A0ABV2KRY4_9BACI</name>
<keyword evidence="3" id="KW-0687">Ribonucleoprotein</keyword>
<dbReference type="SUPFAM" id="SSF50249">
    <property type="entry name" value="Nucleic acid-binding proteins"/>
    <property type="match status" value="4"/>
</dbReference>
<dbReference type="CDD" id="cd04465">
    <property type="entry name" value="S1_RPS1_repeat_ec2_hs2"/>
    <property type="match status" value="1"/>
</dbReference>
<dbReference type="Proteomes" id="UP001549167">
    <property type="component" value="Unassembled WGS sequence"/>
</dbReference>
<dbReference type="InterPro" id="IPR050437">
    <property type="entry name" value="Ribos_protein_bS1-like"/>
</dbReference>
<dbReference type="CDD" id="cd05688">
    <property type="entry name" value="S1_RPS1_repeat_ec3"/>
    <property type="match status" value="1"/>
</dbReference>
<accession>A0ABV2KRY4</accession>